<evidence type="ECO:0000313" key="7">
    <source>
        <dbReference type="Proteomes" id="UP000007431"/>
    </source>
</evidence>
<reference evidence="6 7" key="1">
    <citation type="journal article" date="2010" name="Nat. Biotechnol.">
        <title>Genome sequence of the model mushroom Schizophyllum commune.</title>
        <authorList>
            <person name="Ohm R.A."/>
            <person name="de Jong J.F."/>
            <person name="Lugones L.G."/>
            <person name="Aerts A."/>
            <person name="Kothe E."/>
            <person name="Stajich J.E."/>
            <person name="de Vries R.P."/>
            <person name="Record E."/>
            <person name="Levasseur A."/>
            <person name="Baker S.E."/>
            <person name="Bartholomew K.A."/>
            <person name="Coutinho P.M."/>
            <person name="Erdmann S."/>
            <person name="Fowler T.J."/>
            <person name="Gathman A.C."/>
            <person name="Lombard V."/>
            <person name="Henrissat B."/>
            <person name="Knabe N."/>
            <person name="Kuees U."/>
            <person name="Lilly W.W."/>
            <person name="Lindquist E."/>
            <person name="Lucas S."/>
            <person name="Magnuson J.K."/>
            <person name="Piumi F."/>
            <person name="Raudaskoski M."/>
            <person name="Salamov A."/>
            <person name="Schmutz J."/>
            <person name="Schwarze F.W.M.R."/>
            <person name="vanKuyk P.A."/>
            <person name="Horton J.S."/>
            <person name="Grigoriev I.V."/>
            <person name="Woesten H.A.B."/>
        </authorList>
    </citation>
    <scope>NUCLEOTIDE SEQUENCE [LARGE SCALE GENOMIC DNA]</scope>
    <source>
        <strain evidence="7">H4-8 / FGSC 9210</strain>
    </source>
</reference>
<dbReference type="PANTHER" id="PTHR15454:SF69">
    <property type="entry name" value="SERINE_THREONINE-PROTEIN KINASE 11-INTERACTING PROTEIN"/>
    <property type="match status" value="1"/>
</dbReference>
<dbReference type="PROSITE" id="PS51450">
    <property type="entry name" value="LRR"/>
    <property type="match status" value="2"/>
</dbReference>
<evidence type="ECO:0000256" key="1">
    <source>
        <dbReference type="ARBA" id="ARBA00004496"/>
    </source>
</evidence>
<dbReference type="GO" id="GO:0005737">
    <property type="term" value="C:cytoplasm"/>
    <property type="evidence" value="ECO:0007669"/>
    <property type="project" value="UniProtKB-SubCell"/>
</dbReference>
<feature type="compositionally biased region" description="Basic and acidic residues" evidence="5">
    <location>
        <begin position="593"/>
        <end position="606"/>
    </location>
</feature>
<feature type="compositionally biased region" description="Polar residues" evidence="5">
    <location>
        <begin position="469"/>
        <end position="478"/>
    </location>
</feature>
<name>D8Q8G3_SCHCM</name>
<evidence type="ECO:0000313" key="6">
    <source>
        <dbReference type="EMBL" id="EFI95469.1"/>
    </source>
</evidence>
<sequence>MEQEPGDDYIRRTAAFIRTHERRLAESPFFRRPRRRTVDAPPSSSLINPLTWFAAAPDPAAPAPLVLAIDIHHLFYVLMRIEGIGIDVGNLDVAVDNPSRPMNYINLFPDADKSDTLSLASFRSSLSAMSGLSLGPGWWGRAEPPSIDAELKYLYSCFTKLPALSITPPSRKVIAELANEPPNTNAIPLDAFKNLYSLECTDVDPRSLLGWDRLAESLRSLKIRKSGLEDASDVFIGAVIDDQARREGSTSRKRHRRIPRGPSRQPSFATKLPESVPEAAEEEEGDVPHSSSPEPQLSSLKWAFLKHLCLAENNLTFFPADSLPHLTSLTHLDLSSNLLVQIPTGLGALYNLVSLNLADNMIDSVLHIYQNLGQVLYLNLSRNRLESLCGLERLPALERVDLRENLLEESAEVGRLVPLPHIKDIAIEGNPFTEYEENYRTACFDLFWKEGKTITLDGTPPSFVERRNLTTSPAKQMTSSRSAPVASSPPVVTVASPVLNGVSSPSGSSQQSPQLQAVAGRARKKRPKRIVDLEGERSSDAESARGQSHSRTKSEVADTQSDVEPRGKAPSPVRPQPRTRHSRHQTEVVGVWDEERAAEPRVVESKSRKRGTQTLTGRSAARRARASASVFEPPTQDGGEDAAAEGEDLNGEAYRRKIEALKQDMGDGWLKAFSQSQAVS</sequence>
<dbReference type="OrthoDB" id="676979at2759"/>
<dbReference type="SMART" id="SM00369">
    <property type="entry name" value="LRR_TYP"/>
    <property type="match status" value="3"/>
</dbReference>
<feature type="compositionally biased region" description="Low complexity" evidence="5">
    <location>
        <begin position="479"/>
        <end position="516"/>
    </location>
</feature>
<dbReference type="GeneID" id="9587786"/>
<evidence type="ECO:0000256" key="2">
    <source>
        <dbReference type="ARBA" id="ARBA00022490"/>
    </source>
</evidence>
<dbReference type="AlphaFoldDB" id="D8Q8G3"/>
<dbReference type="STRING" id="578458.D8Q8G3"/>
<protein>
    <submittedName>
        <fullName evidence="6">Uncharacterized protein</fullName>
    </submittedName>
</protein>
<keyword evidence="7" id="KW-1185">Reference proteome</keyword>
<dbReference type="eggNOG" id="ENOG502QTY2">
    <property type="taxonomic scope" value="Eukaryota"/>
</dbReference>
<feature type="compositionally biased region" description="Basic and acidic residues" evidence="5">
    <location>
        <begin position="529"/>
        <end position="543"/>
    </location>
</feature>
<dbReference type="InParanoid" id="D8Q8G3"/>
<dbReference type="InterPro" id="IPR001611">
    <property type="entry name" value="Leu-rich_rpt"/>
</dbReference>
<dbReference type="Pfam" id="PF13855">
    <property type="entry name" value="LRR_8"/>
    <property type="match status" value="1"/>
</dbReference>
<keyword evidence="4" id="KW-0677">Repeat</keyword>
<feature type="compositionally biased region" description="Acidic residues" evidence="5">
    <location>
        <begin position="638"/>
        <end position="650"/>
    </location>
</feature>
<organism evidence="7">
    <name type="scientific">Schizophyllum commune (strain H4-8 / FGSC 9210)</name>
    <name type="common">Split gill fungus</name>
    <dbReference type="NCBI Taxonomy" id="578458"/>
    <lineage>
        <taxon>Eukaryota</taxon>
        <taxon>Fungi</taxon>
        <taxon>Dikarya</taxon>
        <taxon>Basidiomycota</taxon>
        <taxon>Agaricomycotina</taxon>
        <taxon>Agaricomycetes</taxon>
        <taxon>Agaricomycetidae</taxon>
        <taxon>Agaricales</taxon>
        <taxon>Schizophyllaceae</taxon>
        <taxon>Schizophyllum</taxon>
    </lineage>
</organism>
<dbReference type="OMA" id="RQDFGNT"/>
<evidence type="ECO:0000256" key="4">
    <source>
        <dbReference type="ARBA" id="ARBA00022737"/>
    </source>
</evidence>
<feature type="region of interest" description="Disordered" evidence="5">
    <location>
        <begin position="246"/>
        <end position="294"/>
    </location>
</feature>
<accession>D8Q8G3</accession>
<dbReference type="Gene3D" id="3.80.10.10">
    <property type="entry name" value="Ribonuclease Inhibitor"/>
    <property type="match status" value="2"/>
</dbReference>
<dbReference type="EMBL" id="GL377308">
    <property type="protein sequence ID" value="EFI95469.1"/>
    <property type="molecule type" value="Genomic_DNA"/>
</dbReference>
<dbReference type="InterPro" id="IPR003591">
    <property type="entry name" value="Leu-rich_rpt_typical-subtyp"/>
</dbReference>
<dbReference type="VEuPathDB" id="FungiDB:SCHCODRAFT_02632995"/>
<dbReference type="KEGG" id="scm:SCHCO_02632995"/>
<dbReference type="RefSeq" id="XP_003030372.1">
    <property type="nucleotide sequence ID" value="XM_003030326.1"/>
</dbReference>
<keyword evidence="2" id="KW-0963">Cytoplasm</keyword>
<proteinExistence type="predicted"/>
<gene>
    <name evidence="6" type="ORF">SCHCODRAFT_57940</name>
</gene>
<feature type="region of interest" description="Disordered" evidence="5">
    <location>
        <begin position="459"/>
        <end position="650"/>
    </location>
</feature>
<dbReference type="PANTHER" id="PTHR15454">
    <property type="entry name" value="NISCHARIN RELATED"/>
    <property type="match status" value="1"/>
</dbReference>
<keyword evidence="3" id="KW-0433">Leucine-rich repeat</keyword>
<dbReference type="InterPro" id="IPR032675">
    <property type="entry name" value="LRR_dom_sf"/>
</dbReference>
<dbReference type="HOGENOM" id="CLU_009538_1_0_1"/>
<evidence type="ECO:0000256" key="3">
    <source>
        <dbReference type="ARBA" id="ARBA00022614"/>
    </source>
</evidence>
<dbReference type="Proteomes" id="UP000007431">
    <property type="component" value="Unassembled WGS sequence"/>
</dbReference>
<comment type="subcellular location">
    <subcellularLocation>
        <location evidence="1">Cytoplasm</location>
    </subcellularLocation>
</comment>
<evidence type="ECO:0000256" key="5">
    <source>
        <dbReference type="SAM" id="MobiDB-lite"/>
    </source>
</evidence>
<dbReference type="FunCoup" id="D8Q8G3">
    <property type="interactions" value="301"/>
</dbReference>
<dbReference type="SUPFAM" id="SSF52075">
    <property type="entry name" value="Outer arm dynein light chain 1"/>
    <property type="match status" value="1"/>
</dbReference>